<name>A0A6H1Z7N2_9ZZZZ</name>
<sequence length="65" mass="7584">MKVGDRVMTPDGPGQIISKDLPESRAWRWIVCIDEPRQLDLRNMPSQALCYFERELMEEDTDDGE</sequence>
<dbReference type="EMBL" id="MT143888">
    <property type="protein sequence ID" value="QJA43548.1"/>
    <property type="molecule type" value="Genomic_DNA"/>
</dbReference>
<evidence type="ECO:0000313" key="2">
    <source>
        <dbReference type="EMBL" id="QJB00651.1"/>
    </source>
</evidence>
<accession>A0A6H1Z7N2</accession>
<proteinExistence type="predicted"/>
<organism evidence="1">
    <name type="scientific">viral metagenome</name>
    <dbReference type="NCBI Taxonomy" id="1070528"/>
    <lineage>
        <taxon>unclassified sequences</taxon>
        <taxon>metagenomes</taxon>
        <taxon>organismal metagenomes</taxon>
    </lineage>
</organism>
<dbReference type="EMBL" id="MT143698">
    <property type="protein sequence ID" value="QJB00651.1"/>
    <property type="molecule type" value="Genomic_DNA"/>
</dbReference>
<protein>
    <submittedName>
        <fullName evidence="1">Uncharacterized protein</fullName>
    </submittedName>
</protein>
<reference evidence="1" key="1">
    <citation type="submission" date="2020-03" db="EMBL/GenBank/DDBJ databases">
        <title>The deep terrestrial virosphere.</title>
        <authorList>
            <person name="Holmfeldt K."/>
            <person name="Nilsson E."/>
            <person name="Simone D."/>
            <person name="Lopez-Fernandez M."/>
            <person name="Wu X."/>
            <person name="de Brujin I."/>
            <person name="Lundin D."/>
            <person name="Andersson A."/>
            <person name="Bertilsson S."/>
            <person name="Dopson M."/>
        </authorList>
    </citation>
    <scope>NUCLEOTIDE SEQUENCE</scope>
    <source>
        <strain evidence="2">MM171A00328</strain>
        <strain evidence="1">MM171B00216</strain>
    </source>
</reference>
<evidence type="ECO:0000313" key="1">
    <source>
        <dbReference type="EMBL" id="QJA43548.1"/>
    </source>
</evidence>
<dbReference type="AlphaFoldDB" id="A0A6H1Z7N2"/>
<gene>
    <name evidence="2" type="ORF">MM171A00328_0016</name>
    <name evidence="1" type="ORF">MM171B00216_0048</name>
</gene>